<keyword evidence="1" id="KW-1133">Transmembrane helix</keyword>
<feature type="domain" description="AAA+ ATPase" evidence="2">
    <location>
        <begin position="326"/>
        <end position="493"/>
    </location>
</feature>
<protein>
    <submittedName>
        <fullName evidence="3">AAA family ATPase</fullName>
    </submittedName>
</protein>
<evidence type="ECO:0000256" key="1">
    <source>
        <dbReference type="SAM" id="Phobius"/>
    </source>
</evidence>
<feature type="non-terminal residue" evidence="3">
    <location>
        <position position="603"/>
    </location>
</feature>
<organism evidence="3 4">
    <name type="scientific">Streptomyces palmae</name>
    <dbReference type="NCBI Taxonomy" id="1701085"/>
    <lineage>
        <taxon>Bacteria</taxon>
        <taxon>Bacillati</taxon>
        <taxon>Actinomycetota</taxon>
        <taxon>Actinomycetes</taxon>
        <taxon>Kitasatosporales</taxon>
        <taxon>Streptomycetaceae</taxon>
        <taxon>Streptomyces</taxon>
    </lineage>
</organism>
<keyword evidence="4" id="KW-1185">Reference proteome</keyword>
<feature type="transmembrane region" description="Helical" evidence="1">
    <location>
        <begin position="142"/>
        <end position="158"/>
    </location>
</feature>
<dbReference type="OrthoDB" id="3676830at2"/>
<dbReference type="InterPro" id="IPR027417">
    <property type="entry name" value="P-loop_NTPase"/>
</dbReference>
<dbReference type="SMART" id="SM00382">
    <property type="entry name" value="AAA"/>
    <property type="match status" value="1"/>
</dbReference>
<dbReference type="InterPro" id="IPR003593">
    <property type="entry name" value="AAA+_ATPase"/>
</dbReference>
<evidence type="ECO:0000259" key="2">
    <source>
        <dbReference type="SMART" id="SM00382"/>
    </source>
</evidence>
<evidence type="ECO:0000313" key="4">
    <source>
        <dbReference type="Proteomes" id="UP000297948"/>
    </source>
</evidence>
<dbReference type="AlphaFoldDB" id="A0A4Z0FRK2"/>
<dbReference type="Gene3D" id="3.40.50.300">
    <property type="entry name" value="P-loop containing nucleotide triphosphate hydrolases"/>
    <property type="match status" value="1"/>
</dbReference>
<accession>A0A4Z0FRK2</accession>
<sequence length="603" mass="65800">MHIAHRILNDQYRIWQRIRQRTAAELQQNMTLLKQQQKQAVYMQMQRMQAQKRGGYRGYGYGGYGFGGGGASPMISYRMMQWAQLQVKIGQEEFQHTEVTVGMLAVGRGQVRAHRHRTAAAVLLVLSLLWVGLWVLSVAAGLVVTALAAAVFLVLAWVQGRRPTRRRPPVPRLLFVPPTAPAHTDMDPEPDPAPFALREAGNNPRQAREAMRLALKKEGARIAEVLPPTQTTYGWRIPVVLDSGTLAQFATKLRPLATTLRVGESRILARPADPEDAALIDVDVLLKDPFADPLPYPDRAPGSCSIRNAVSTGISIEGETTPVVLAGQHVIIVGDTGSGKTAMVQCLAEYVTACADAVVVDIDTYKRGLKALAPAAALTARTDEEAEQVLEHLLERARTRIASMPPTQDMWDPRPDAPAIVVFLDEYPRLSPRAKQLAVDLLRLGREALVSVVIITQDATSDVMGDAIADVPGVRIMLPCRAADTPLVVGRSDAVSQGWLPHLLIPSPDPDNPADAGRFYCITPRHHQPVLRYVTPLDPQEAARRTAERIAAGLPRLEPMMGAAPYTPYMPAPVAPLAPLAPPAADWMARHLGKVIADRDAVD</sequence>
<feature type="transmembrane region" description="Helical" evidence="1">
    <location>
        <begin position="118"/>
        <end position="136"/>
    </location>
</feature>
<proteinExistence type="predicted"/>
<keyword evidence="1" id="KW-0472">Membrane</keyword>
<dbReference type="RefSeq" id="WP_135342385.1">
    <property type="nucleotide sequence ID" value="NZ_SRID01000552.1"/>
</dbReference>
<evidence type="ECO:0000313" key="3">
    <source>
        <dbReference type="EMBL" id="TGA85748.1"/>
    </source>
</evidence>
<reference evidence="3 4" key="1">
    <citation type="submission" date="2019-03" db="EMBL/GenBank/DDBJ databases">
        <authorList>
            <person name="Gonzalez-Pimentel J.L."/>
        </authorList>
    </citation>
    <scope>NUCLEOTIDE SEQUENCE [LARGE SCALE GENOMIC DNA]</scope>
    <source>
        <strain evidence="3 4">JCM 31289</strain>
    </source>
</reference>
<dbReference type="SUPFAM" id="SSF52540">
    <property type="entry name" value="P-loop containing nucleoside triphosphate hydrolases"/>
    <property type="match status" value="1"/>
</dbReference>
<dbReference type="EMBL" id="SRID01000552">
    <property type="protein sequence ID" value="TGA85748.1"/>
    <property type="molecule type" value="Genomic_DNA"/>
</dbReference>
<name>A0A4Z0FRK2_9ACTN</name>
<dbReference type="Proteomes" id="UP000297948">
    <property type="component" value="Unassembled WGS sequence"/>
</dbReference>
<keyword evidence="1" id="KW-0812">Transmembrane</keyword>
<comment type="caution">
    <text evidence="3">The sequence shown here is derived from an EMBL/GenBank/DDBJ whole genome shotgun (WGS) entry which is preliminary data.</text>
</comment>
<gene>
    <name evidence="3" type="ORF">E4099_30760</name>
</gene>